<reference evidence="1 2" key="1">
    <citation type="submission" date="2023-01" db="EMBL/GenBank/DDBJ databases">
        <title>Genomes from the Australian National Cyanobacteria Reference Collection.</title>
        <authorList>
            <person name="Willis A."/>
            <person name="Lee E.M.F."/>
        </authorList>
    </citation>
    <scope>NUCLEOTIDE SEQUENCE [LARGE SCALE GENOMIC DNA]</scope>
    <source>
        <strain evidence="1 2">CS-1226</strain>
    </source>
</reference>
<evidence type="ECO:0008006" key="3">
    <source>
        <dbReference type="Google" id="ProtNLM"/>
    </source>
</evidence>
<accession>A0ABT5ALR3</accession>
<protein>
    <recommendedName>
        <fullName evidence="3">HTH cro/C1-type domain-containing protein</fullName>
    </recommendedName>
</protein>
<proteinExistence type="predicted"/>
<organism evidence="1 2">
    <name type="scientific">Dolichospermum planctonicum CS-1226</name>
    <dbReference type="NCBI Taxonomy" id="3021751"/>
    <lineage>
        <taxon>Bacteria</taxon>
        <taxon>Bacillati</taxon>
        <taxon>Cyanobacteriota</taxon>
        <taxon>Cyanophyceae</taxon>
        <taxon>Nostocales</taxon>
        <taxon>Aphanizomenonaceae</taxon>
        <taxon>Dolichospermum</taxon>
        <taxon>Dolichospermum planctonicum</taxon>
    </lineage>
</organism>
<dbReference type="EMBL" id="JAQMUC010000096">
    <property type="protein sequence ID" value="MDB9537652.1"/>
    <property type="molecule type" value="Genomic_DNA"/>
</dbReference>
<name>A0ABT5ALR3_9CYAN</name>
<evidence type="ECO:0000313" key="1">
    <source>
        <dbReference type="EMBL" id="MDB9537652.1"/>
    </source>
</evidence>
<dbReference type="Proteomes" id="UP001211249">
    <property type="component" value="Unassembled WGS sequence"/>
</dbReference>
<evidence type="ECO:0000313" key="2">
    <source>
        <dbReference type="Proteomes" id="UP001211249"/>
    </source>
</evidence>
<comment type="caution">
    <text evidence="1">The sequence shown here is derived from an EMBL/GenBank/DDBJ whole genome shotgun (WGS) entry which is preliminary data.</text>
</comment>
<gene>
    <name evidence="1" type="ORF">PN451_17750</name>
</gene>
<keyword evidence="2" id="KW-1185">Reference proteome</keyword>
<sequence>MMRSPKNDKTKKRIVVTASYEGLNKAETALIRLGFESKSNFAKYHSSRTTVTKFFQGKPISIESFKRICKGLELDWEDCLRTEKIIITDQEEVTRETLCLQITLTDGQTKIVKGVIFFKVI</sequence>
<dbReference type="RefSeq" id="WP_271797309.1">
    <property type="nucleotide sequence ID" value="NZ_JAQMUC010000096.1"/>
</dbReference>